<feature type="transmembrane region" description="Helical" evidence="1">
    <location>
        <begin position="397"/>
        <end position="418"/>
    </location>
</feature>
<sequence>MTSSQSPAPEHQPIGPVSSPDRIEALDITRGVAVLAILLMNIWSFGWPKEIFDYPPLLSHLDGAAVATWAFVHSLFEGSQRTVFSILFGAGALMILGRLEQKDTPAHMKRIYVRRSFFLIIFGLVDAYIFMWPADILYVYGLCGFVLLPMRHMKVRSLIMVTILLLCIPTVIRIMEYQDTLQAKQAHEAALHLAASGNPEQKAVSGDITDWQKKLKDARPGFQDATIQESIAIMQQGSLFQVFKKQAVGSLILQTIVTVKWWFVDALLAMIIGMILFRTGILTLQAPKATYRRLLFIGYGIGLPLSIWETATLINSDFDPLQQAIVAFSYDIGRIAMALGHLAVILLFCRAKGFRVIKEPLAAVGRMALSNYLGQSILCGIIFYSFGFGLYGQLAGYWLYFVVLAVWIIEIIWSVAWLKRYKFGPFEWVWRSLTYGRRQAMR</sequence>
<feature type="transmembrane region" description="Helical" evidence="1">
    <location>
        <begin position="136"/>
        <end position="151"/>
    </location>
</feature>
<gene>
    <name evidence="3" type="ORF">MNBD_ALPHA01-1984</name>
</gene>
<dbReference type="PANTHER" id="PTHR30590">
    <property type="entry name" value="INNER MEMBRANE PROTEIN"/>
    <property type="match status" value="1"/>
</dbReference>
<dbReference type="Pfam" id="PF04235">
    <property type="entry name" value="DUF418"/>
    <property type="match status" value="1"/>
</dbReference>
<organism evidence="3">
    <name type="scientific">hydrothermal vent metagenome</name>
    <dbReference type="NCBI Taxonomy" id="652676"/>
    <lineage>
        <taxon>unclassified sequences</taxon>
        <taxon>metagenomes</taxon>
        <taxon>ecological metagenomes</taxon>
    </lineage>
</organism>
<feature type="transmembrane region" description="Helical" evidence="1">
    <location>
        <begin position="261"/>
        <end position="282"/>
    </location>
</feature>
<dbReference type="AlphaFoldDB" id="A0A3B0SDS1"/>
<dbReference type="InterPro" id="IPR007349">
    <property type="entry name" value="DUF418"/>
</dbReference>
<keyword evidence="1" id="KW-1133">Transmembrane helix</keyword>
<feature type="transmembrane region" description="Helical" evidence="1">
    <location>
        <begin position="28"/>
        <end position="45"/>
    </location>
</feature>
<name>A0A3B0SDS1_9ZZZZ</name>
<keyword evidence="1" id="KW-0812">Transmembrane</keyword>
<keyword evidence="1" id="KW-0472">Membrane</keyword>
<dbReference type="InterPro" id="IPR052529">
    <property type="entry name" value="Bact_Transport_Assoc"/>
</dbReference>
<feature type="transmembrane region" description="Helical" evidence="1">
    <location>
        <begin position="372"/>
        <end position="391"/>
    </location>
</feature>
<feature type="transmembrane region" description="Helical" evidence="1">
    <location>
        <begin position="158"/>
        <end position="175"/>
    </location>
</feature>
<feature type="transmembrane region" description="Helical" evidence="1">
    <location>
        <begin position="82"/>
        <end position="99"/>
    </location>
</feature>
<feature type="transmembrane region" description="Helical" evidence="1">
    <location>
        <begin position="294"/>
        <end position="314"/>
    </location>
</feature>
<evidence type="ECO:0000256" key="1">
    <source>
        <dbReference type="SAM" id="Phobius"/>
    </source>
</evidence>
<reference evidence="3" key="1">
    <citation type="submission" date="2018-06" db="EMBL/GenBank/DDBJ databases">
        <authorList>
            <person name="Zhirakovskaya E."/>
        </authorList>
    </citation>
    <scope>NUCLEOTIDE SEQUENCE</scope>
</reference>
<protein>
    <recommendedName>
        <fullName evidence="2">DUF418 domain-containing protein</fullName>
    </recommendedName>
</protein>
<feature type="transmembrane region" description="Helical" evidence="1">
    <location>
        <begin position="111"/>
        <end position="130"/>
    </location>
</feature>
<evidence type="ECO:0000313" key="3">
    <source>
        <dbReference type="EMBL" id="VAW02213.1"/>
    </source>
</evidence>
<accession>A0A3B0SDS1</accession>
<proteinExistence type="predicted"/>
<feature type="domain" description="DUF418" evidence="2">
    <location>
        <begin position="276"/>
        <end position="436"/>
    </location>
</feature>
<evidence type="ECO:0000259" key="2">
    <source>
        <dbReference type="Pfam" id="PF04235"/>
    </source>
</evidence>
<feature type="transmembrane region" description="Helical" evidence="1">
    <location>
        <begin position="334"/>
        <end position="351"/>
    </location>
</feature>
<dbReference type="PANTHER" id="PTHR30590:SF2">
    <property type="entry name" value="INNER MEMBRANE PROTEIN"/>
    <property type="match status" value="1"/>
</dbReference>
<dbReference type="EMBL" id="UOEJ01000159">
    <property type="protein sequence ID" value="VAW02213.1"/>
    <property type="molecule type" value="Genomic_DNA"/>
</dbReference>